<comment type="similarity">
    <text evidence="4">Belongs to the MoaD family.</text>
</comment>
<evidence type="ECO:0000256" key="4">
    <source>
        <dbReference type="ARBA" id="ARBA00024200"/>
    </source>
</evidence>
<organism evidence="13 14">
    <name type="scientific">Evansella cellulosilytica (strain ATCC 21833 / DSM 2522 / FERM P-1141 / JCM 9156 / N-4)</name>
    <name type="common">Bacillus cellulosilyticus</name>
    <dbReference type="NCBI Taxonomy" id="649639"/>
    <lineage>
        <taxon>Bacteria</taxon>
        <taxon>Bacillati</taxon>
        <taxon>Bacillota</taxon>
        <taxon>Bacilli</taxon>
        <taxon>Bacillales</taxon>
        <taxon>Bacillaceae</taxon>
        <taxon>Evansella</taxon>
    </lineage>
</organism>
<evidence type="ECO:0000256" key="1">
    <source>
        <dbReference type="ARBA" id="ARBA00005046"/>
    </source>
</evidence>
<dbReference type="GO" id="GO:0006777">
    <property type="term" value="P:Mo-molybdopterin cofactor biosynthetic process"/>
    <property type="evidence" value="ECO:0007669"/>
    <property type="project" value="UniProtKB-KW"/>
</dbReference>
<dbReference type="InterPro" id="IPR044672">
    <property type="entry name" value="MOCS2A"/>
</dbReference>
<comment type="subunit">
    <text evidence="7">Heterotetramer of 2 MoaD subunits and 2 MoaE subunits. Forms a stable heterotetrameric complex of 2 MoaD and 2 MoeB during adenylation of MoaD by MoeB. During catalysis MoaD shuttles between the two heterotetrameric complexes.</text>
</comment>
<dbReference type="GO" id="GO:1990133">
    <property type="term" value="C:molybdopterin adenylyltransferase complex"/>
    <property type="evidence" value="ECO:0007669"/>
    <property type="project" value="TreeGrafter"/>
</dbReference>
<keyword evidence="2" id="KW-0547">Nucleotide-binding</keyword>
<dbReference type="eggNOG" id="COG1977">
    <property type="taxonomic scope" value="Bacteria"/>
</dbReference>
<keyword evidence="3" id="KW-0501">Molybdenum cofactor biosynthesis</keyword>
<dbReference type="UniPathway" id="UPA00344"/>
<dbReference type="CDD" id="cd00754">
    <property type="entry name" value="Ubl_MoaD"/>
    <property type="match status" value="1"/>
</dbReference>
<dbReference type="Proteomes" id="UP000001401">
    <property type="component" value="Chromosome"/>
</dbReference>
<dbReference type="FunFam" id="3.10.20.30:FF:000010">
    <property type="entry name" value="Molybdopterin synthase sulfur carrier subunit"/>
    <property type="match status" value="1"/>
</dbReference>
<evidence type="ECO:0000256" key="8">
    <source>
        <dbReference type="ARBA" id="ARBA00075076"/>
    </source>
</evidence>
<evidence type="ECO:0000313" key="14">
    <source>
        <dbReference type="Proteomes" id="UP000001401"/>
    </source>
</evidence>
<comment type="pathway">
    <text evidence="1">Cofactor biosynthesis; molybdopterin biosynthesis.</text>
</comment>
<dbReference type="OrthoDB" id="9801945at2"/>
<evidence type="ECO:0000256" key="9">
    <source>
        <dbReference type="ARBA" id="ARBA00076711"/>
    </source>
</evidence>
<dbReference type="PANTHER" id="PTHR33359:SF1">
    <property type="entry name" value="MOLYBDOPTERIN SYNTHASE SULFUR CARRIER SUBUNIT"/>
    <property type="match status" value="1"/>
</dbReference>
<evidence type="ECO:0000313" key="13">
    <source>
        <dbReference type="EMBL" id="ADU31191.1"/>
    </source>
</evidence>
<dbReference type="Gene3D" id="3.10.20.30">
    <property type="match status" value="1"/>
</dbReference>
<comment type="function">
    <text evidence="6">Involved in sulfur transfer in the conversion of molybdopterin precursor Z to molybdopterin.</text>
</comment>
<dbReference type="InterPro" id="IPR012675">
    <property type="entry name" value="Beta-grasp_dom_sf"/>
</dbReference>
<dbReference type="STRING" id="649639.Bcell_2940"/>
<dbReference type="NCBIfam" id="TIGR01682">
    <property type="entry name" value="moaD"/>
    <property type="match status" value="1"/>
</dbReference>
<evidence type="ECO:0000256" key="6">
    <source>
        <dbReference type="ARBA" id="ARBA00054425"/>
    </source>
</evidence>
<dbReference type="PANTHER" id="PTHR33359">
    <property type="entry name" value="MOLYBDOPTERIN SYNTHASE SULFUR CARRIER SUBUNIT"/>
    <property type="match status" value="1"/>
</dbReference>
<keyword evidence="14" id="KW-1185">Reference proteome</keyword>
<dbReference type="SUPFAM" id="SSF54285">
    <property type="entry name" value="MoaD/ThiS"/>
    <property type="match status" value="1"/>
</dbReference>
<accession>E6TXX8</accession>
<protein>
    <recommendedName>
        <fullName evidence="5">Molybdopterin synthase sulfur carrier subunit</fullName>
    </recommendedName>
    <alternativeName>
        <fullName evidence="11">MPT synthase subunit 1</fullName>
    </alternativeName>
    <alternativeName>
        <fullName evidence="8">Molybdenum cofactor biosynthesis protein D</fullName>
    </alternativeName>
    <alternativeName>
        <fullName evidence="10">Molybdopterin-converting factor small subunit</fullName>
    </alternativeName>
    <alternativeName>
        <fullName evidence="9">Molybdopterin-converting factor subunit 1</fullName>
    </alternativeName>
    <alternativeName>
        <fullName evidence="12">Sulfur carrier protein MoaD</fullName>
    </alternativeName>
</protein>
<evidence type="ECO:0000256" key="3">
    <source>
        <dbReference type="ARBA" id="ARBA00023150"/>
    </source>
</evidence>
<dbReference type="RefSeq" id="WP_013489522.1">
    <property type="nucleotide sequence ID" value="NC_014829.1"/>
</dbReference>
<dbReference type="Pfam" id="PF02597">
    <property type="entry name" value="ThiS"/>
    <property type="match status" value="1"/>
</dbReference>
<dbReference type="InterPro" id="IPR016155">
    <property type="entry name" value="Mopterin_synth/thiamin_S_b"/>
</dbReference>
<evidence type="ECO:0000256" key="5">
    <source>
        <dbReference type="ARBA" id="ARBA00024247"/>
    </source>
</evidence>
<sequence>MIRVLLFADLEEKAGEREITITNEQELTVLEIKDYLLEKYPKLSSIHSAMPAVNEEYADDSLRVKNNDTVAFIPPVSGG</sequence>
<dbReference type="HOGENOM" id="CLU_114601_4_1_9"/>
<dbReference type="GO" id="GO:0000166">
    <property type="term" value="F:nucleotide binding"/>
    <property type="evidence" value="ECO:0007669"/>
    <property type="project" value="UniProtKB-KW"/>
</dbReference>
<gene>
    <name evidence="13" type="ordered locus">Bcell_2940</name>
</gene>
<evidence type="ECO:0000256" key="10">
    <source>
        <dbReference type="ARBA" id="ARBA00077809"/>
    </source>
</evidence>
<dbReference type="AlphaFoldDB" id="E6TXX8"/>
<dbReference type="EMBL" id="CP002394">
    <property type="protein sequence ID" value="ADU31191.1"/>
    <property type="molecule type" value="Genomic_DNA"/>
</dbReference>
<name>E6TXX8_EVAC2</name>
<evidence type="ECO:0000256" key="11">
    <source>
        <dbReference type="ARBA" id="ARBA00078020"/>
    </source>
</evidence>
<dbReference type="InterPro" id="IPR003749">
    <property type="entry name" value="ThiS/MoaD-like"/>
</dbReference>
<evidence type="ECO:0000256" key="7">
    <source>
        <dbReference type="ARBA" id="ARBA00063099"/>
    </source>
</evidence>
<evidence type="ECO:0000256" key="12">
    <source>
        <dbReference type="ARBA" id="ARBA00078992"/>
    </source>
</evidence>
<reference evidence="13 14" key="1">
    <citation type="submission" date="2010-12" db="EMBL/GenBank/DDBJ databases">
        <title>Complete sequence of Bacillus cellulosilyticus DSM 2522.</title>
        <authorList>
            <consortium name="US DOE Joint Genome Institute"/>
            <person name="Lucas S."/>
            <person name="Copeland A."/>
            <person name="Lapidus A."/>
            <person name="Cheng J.-F."/>
            <person name="Bruce D."/>
            <person name="Goodwin L."/>
            <person name="Pitluck S."/>
            <person name="Chertkov O."/>
            <person name="Detter J.C."/>
            <person name="Han C."/>
            <person name="Tapia R."/>
            <person name="Land M."/>
            <person name="Hauser L."/>
            <person name="Jeffries C."/>
            <person name="Kyrpides N."/>
            <person name="Ivanova N."/>
            <person name="Mikhailova N."/>
            <person name="Brumm P."/>
            <person name="Mead D."/>
            <person name="Woyke T."/>
        </authorList>
    </citation>
    <scope>NUCLEOTIDE SEQUENCE [LARGE SCALE GENOMIC DNA]</scope>
    <source>
        <strain evidence="14">ATCC 21833 / DSM 2522 / FERM P-1141 / JCM 9156 / N-4</strain>
    </source>
</reference>
<evidence type="ECO:0000256" key="2">
    <source>
        <dbReference type="ARBA" id="ARBA00022741"/>
    </source>
</evidence>
<dbReference type="KEGG" id="bco:Bcell_2940"/>
<proteinExistence type="inferred from homology"/>